<comment type="similarity">
    <text evidence="9">Belongs to the G-protein coupled receptor 1 family.</text>
</comment>
<keyword evidence="4 10" id="KW-1133">Transmembrane helix</keyword>
<evidence type="ECO:0000256" key="4">
    <source>
        <dbReference type="ARBA" id="ARBA00022989"/>
    </source>
</evidence>
<evidence type="ECO:0000256" key="7">
    <source>
        <dbReference type="ARBA" id="ARBA00023170"/>
    </source>
</evidence>
<evidence type="ECO:0000256" key="5">
    <source>
        <dbReference type="ARBA" id="ARBA00023040"/>
    </source>
</evidence>
<evidence type="ECO:0000256" key="3">
    <source>
        <dbReference type="ARBA" id="ARBA00022692"/>
    </source>
</evidence>
<keyword evidence="2" id="KW-1003">Cell membrane</keyword>
<proteinExistence type="inferred from homology"/>
<keyword evidence="5 9" id="KW-0297">G-protein coupled receptor</keyword>
<keyword evidence="3 9" id="KW-0812">Transmembrane</keyword>
<dbReference type="GO" id="GO:0004930">
    <property type="term" value="F:G protein-coupled receptor activity"/>
    <property type="evidence" value="ECO:0007669"/>
    <property type="project" value="UniProtKB-KW"/>
</dbReference>
<evidence type="ECO:0000313" key="14">
    <source>
        <dbReference type="WBParaSite" id="TCONS_00001310.p1"/>
    </source>
</evidence>
<feature type="transmembrane region" description="Helical" evidence="10">
    <location>
        <begin position="317"/>
        <end position="339"/>
    </location>
</feature>
<dbReference type="GO" id="GO:0043005">
    <property type="term" value="C:neuron projection"/>
    <property type="evidence" value="ECO:0007669"/>
    <property type="project" value="TreeGrafter"/>
</dbReference>
<dbReference type="Gene3D" id="1.20.1070.10">
    <property type="entry name" value="Rhodopsin 7-helix transmembrane proteins"/>
    <property type="match status" value="1"/>
</dbReference>
<keyword evidence="7 9" id="KW-0675">Receptor</keyword>
<dbReference type="GO" id="GO:0042277">
    <property type="term" value="F:peptide binding"/>
    <property type="evidence" value="ECO:0007669"/>
    <property type="project" value="TreeGrafter"/>
</dbReference>
<feature type="transmembrane region" description="Helical" evidence="10">
    <location>
        <begin position="201"/>
        <end position="225"/>
    </location>
</feature>
<evidence type="ECO:0000313" key="12">
    <source>
        <dbReference type="Proteomes" id="UP000035681"/>
    </source>
</evidence>
<dbReference type="AlphaFoldDB" id="A0A0K0E7N1"/>
<dbReference type="WBParaSite" id="SSTP_0000550600.1">
    <property type="protein sequence ID" value="SSTP_0000550600.1"/>
    <property type="gene ID" value="SSTP_0000550600"/>
</dbReference>
<evidence type="ECO:0000256" key="9">
    <source>
        <dbReference type="RuleBase" id="RU000688"/>
    </source>
</evidence>
<evidence type="ECO:0000313" key="13">
    <source>
        <dbReference type="WBParaSite" id="SSTP_0000550600.1"/>
    </source>
</evidence>
<protein>
    <submittedName>
        <fullName evidence="13 14">G_PROTEIN_RECEP_F1_2 domain-containing protein</fullName>
    </submittedName>
</protein>
<keyword evidence="8 9" id="KW-0807">Transducer</keyword>
<comment type="subcellular location">
    <subcellularLocation>
        <location evidence="1">Cell membrane</location>
        <topology evidence="1">Multi-pass membrane protein</topology>
    </subcellularLocation>
</comment>
<dbReference type="PROSITE" id="PS00237">
    <property type="entry name" value="G_PROTEIN_RECEP_F1_1"/>
    <property type="match status" value="1"/>
</dbReference>
<dbReference type="STRING" id="6248.A0A0K0E7N1"/>
<dbReference type="GO" id="GO:0005886">
    <property type="term" value="C:plasma membrane"/>
    <property type="evidence" value="ECO:0007669"/>
    <property type="project" value="UniProtKB-SubCell"/>
</dbReference>
<reference evidence="13" key="1">
    <citation type="submission" date="2015-08" db="UniProtKB">
        <authorList>
            <consortium name="WormBaseParasite"/>
        </authorList>
    </citation>
    <scope>IDENTIFICATION</scope>
</reference>
<organism evidence="13">
    <name type="scientific">Strongyloides stercoralis</name>
    <name type="common">Threadworm</name>
    <dbReference type="NCBI Taxonomy" id="6248"/>
    <lineage>
        <taxon>Eukaryota</taxon>
        <taxon>Metazoa</taxon>
        <taxon>Ecdysozoa</taxon>
        <taxon>Nematoda</taxon>
        <taxon>Chromadorea</taxon>
        <taxon>Rhabditida</taxon>
        <taxon>Tylenchina</taxon>
        <taxon>Panagrolaimomorpha</taxon>
        <taxon>Strongyloidoidea</taxon>
        <taxon>Strongyloididae</taxon>
        <taxon>Strongyloides</taxon>
    </lineage>
</organism>
<evidence type="ECO:0000256" key="2">
    <source>
        <dbReference type="ARBA" id="ARBA00022475"/>
    </source>
</evidence>
<dbReference type="Pfam" id="PF00001">
    <property type="entry name" value="7tm_1"/>
    <property type="match status" value="1"/>
</dbReference>
<dbReference type="InterPro" id="IPR017452">
    <property type="entry name" value="GPCR_Rhodpsn_7TM"/>
</dbReference>
<evidence type="ECO:0000256" key="1">
    <source>
        <dbReference type="ARBA" id="ARBA00004651"/>
    </source>
</evidence>
<keyword evidence="6 10" id="KW-0472">Membrane</keyword>
<dbReference type="PROSITE" id="PS50262">
    <property type="entry name" value="G_PROTEIN_RECEP_F1_2"/>
    <property type="match status" value="1"/>
</dbReference>
<evidence type="ECO:0000256" key="8">
    <source>
        <dbReference type="ARBA" id="ARBA00023224"/>
    </source>
</evidence>
<dbReference type="PRINTS" id="PR00237">
    <property type="entry name" value="GPCRRHODOPSN"/>
</dbReference>
<feature type="transmembrane region" description="Helical" evidence="10">
    <location>
        <begin position="64"/>
        <end position="87"/>
    </location>
</feature>
<feature type="transmembrane region" description="Helical" evidence="10">
    <location>
        <begin position="31"/>
        <end position="52"/>
    </location>
</feature>
<name>A0A0K0E7N1_STRER</name>
<sequence length="402" mass="46910">MEKIFNDSVQIPIVEMPPLIDWEHYNVREYILIYLALFLIGVCGNVSVITLIRLVHSSLPYDNTVIYILFLSIVDLVSIAPLPLIILDQMLGFWIFNTPVCKVYRCMEHAGRALSTFVLAEMAFDRYLLVCYPYKKRSRNTVIKTLICLTIFALFLLSPVIYVSSKISIILQETVVDEPPRIIRMRIFKCMANFTENQQLIFVSYMFLLAFAAPMFLIITFYSLMIRRLFERSRVLPSSTVPVNRIAFYTITISIFYFLCYFPYWVSHLYARFRGSSDTEFDENGDDIYGWINEGSSKDGGMFHNTTNLAKYYFIRIMYGIHALPFVNSSLNWFFYGLLNSQLIRRTNRINQKGLTATTSERFTSIRRKIKLDNDDSSLNSDNTKEEEKFFLKTQCSLDTFL</sequence>
<dbReference type="CDD" id="cd00637">
    <property type="entry name" value="7tm_classA_rhodopsin-like"/>
    <property type="match status" value="1"/>
</dbReference>
<dbReference type="PANTHER" id="PTHR24229">
    <property type="entry name" value="NEUROPEPTIDES RECEPTOR"/>
    <property type="match status" value="1"/>
</dbReference>
<feature type="transmembrane region" description="Helical" evidence="10">
    <location>
        <begin position="142"/>
        <end position="162"/>
    </location>
</feature>
<evidence type="ECO:0000259" key="11">
    <source>
        <dbReference type="PROSITE" id="PS50262"/>
    </source>
</evidence>
<dbReference type="WBParaSite" id="TCONS_00001310.p1">
    <property type="protein sequence ID" value="TCONS_00001310.p1"/>
    <property type="gene ID" value="XLOC_001213"/>
</dbReference>
<keyword evidence="12" id="KW-1185">Reference proteome</keyword>
<accession>A0A0K0E7N1</accession>
<feature type="domain" description="G-protein coupled receptors family 1 profile" evidence="11">
    <location>
        <begin position="44"/>
        <end position="336"/>
    </location>
</feature>
<evidence type="ECO:0000256" key="6">
    <source>
        <dbReference type="ARBA" id="ARBA00023136"/>
    </source>
</evidence>
<dbReference type="InterPro" id="IPR000276">
    <property type="entry name" value="GPCR_Rhodpsn"/>
</dbReference>
<feature type="transmembrane region" description="Helical" evidence="10">
    <location>
        <begin position="246"/>
        <end position="266"/>
    </location>
</feature>
<dbReference type="PANTHER" id="PTHR24229:SF53">
    <property type="entry name" value="NEUROPEPTIDE RECEPTOR 18"/>
    <property type="match status" value="1"/>
</dbReference>
<evidence type="ECO:0000256" key="10">
    <source>
        <dbReference type="SAM" id="Phobius"/>
    </source>
</evidence>
<dbReference type="Proteomes" id="UP000035681">
    <property type="component" value="Unplaced"/>
</dbReference>
<dbReference type="SUPFAM" id="SSF81321">
    <property type="entry name" value="Family A G protein-coupled receptor-like"/>
    <property type="match status" value="1"/>
</dbReference>